<proteinExistence type="predicted"/>
<dbReference type="SUPFAM" id="SSF57850">
    <property type="entry name" value="RING/U-box"/>
    <property type="match status" value="1"/>
</dbReference>
<dbReference type="InterPro" id="IPR013083">
    <property type="entry name" value="Znf_RING/FYVE/PHD"/>
</dbReference>
<feature type="compositionally biased region" description="Acidic residues" evidence="4">
    <location>
        <begin position="42"/>
        <end position="56"/>
    </location>
</feature>
<evidence type="ECO:0000259" key="5">
    <source>
        <dbReference type="PROSITE" id="PS50089"/>
    </source>
</evidence>
<sequence>MLSYRYPFKKKLKEIHQTINMDSTERTINKRIFANDVSGLEQDSENEIQSENDISENEYSHNESSYLHEGSSINNGQTTSESDNDNDSDADSFSSDSTYLGPENYGFNSRRRSFAMFRGLVNDDDTVSEHSYDEDEDYLLDASGNRIRETYKERKYRILGQSPYFLELPRGFQINQSVFPHDYQIDRRHMYGTRVEDDENGNHVYIQSNPIGVSYKTMKYVFKKPVYGPEKMSAWPWFCNLIRKEELSASKEIYKKDKDRLDFAFNPRTGHNILNVIQSIVQFRTPEYMEWVLTLPEILDRFYEIPLQDTMSDIEKIREVFGHILCSVRHNSPLQIAIQKDSIVFVKWILEEVDGEPADEERKKRVSIGKYGSELFDNACKNRCILCVKYLVETYGLGLKIKHSSLASLCCSNYLGLAKIVCEERPDILLGYDNRHQLVKCIINYWRLPGKLESIRWIHANGDIDVYNTKYDIFIDAFTCNSEKVKNYYLKHFFPFSKEVCPDLAERILIKIIINSTSGIEDIGKLLEHFPDVDFQYNNNQPLKEAIVGGVLDEVKYISEKTNMQFFENYDGIDLIEIALLEEEDEITEYMMKRDAEHNSISLYERHPIKCDQIFNIMAKCSCEKSVRFLMNLNPKRYKVEISEDGEITDYGIETNIEELNIIQTSELDKEITSCLVCDDKTSNLYTKCGHMYCDVCLLSWLRKNYTCPYCREPLSMSNIYAIEQ</sequence>
<organism evidence="6">
    <name type="scientific">viral metagenome</name>
    <dbReference type="NCBI Taxonomy" id="1070528"/>
    <lineage>
        <taxon>unclassified sequences</taxon>
        <taxon>metagenomes</taxon>
        <taxon>organismal metagenomes</taxon>
    </lineage>
</organism>
<evidence type="ECO:0000256" key="1">
    <source>
        <dbReference type="ARBA" id="ARBA00022723"/>
    </source>
</evidence>
<dbReference type="AlphaFoldDB" id="A0A6C0FBE2"/>
<dbReference type="PROSITE" id="PS50089">
    <property type="entry name" value="ZF_RING_2"/>
    <property type="match status" value="1"/>
</dbReference>
<dbReference type="InterPro" id="IPR017907">
    <property type="entry name" value="Znf_RING_CS"/>
</dbReference>
<feature type="domain" description="RING-type" evidence="5">
    <location>
        <begin position="675"/>
        <end position="712"/>
    </location>
</feature>
<evidence type="ECO:0000256" key="4">
    <source>
        <dbReference type="SAM" id="MobiDB-lite"/>
    </source>
</evidence>
<dbReference type="SMART" id="SM00184">
    <property type="entry name" value="RING"/>
    <property type="match status" value="1"/>
</dbReference>
<keyword evidence="3" id="KW-0862">Zinc</keyword>
<evidence type="ECO:0000313" key="6">
    <source>
        <dbReference type="EMBL" id="QHT38522.1"/>
    </source>
</evidence>
<feature type="compositionally biased region" description="Polar residues" evidence="4">
    <location>
        <begin position="71"/>
        <end position="81"/>
    </location>
</feature>
<dbReference type="PROSITE" id="PS00518">
    <property type="entry name" value="ZF_RING_1"/>
    <property type="match status" value="1"/>
</dbReference>
<feature type="region of interest" description="Disordered" evidence="4">
    <location>
        <begin position="38"/>
        <end position="104"/>
    </location>
</feature>
<dbReference type="InterPro" id="IPR001841">
    <property type="entry name" value="Znf_RING"/>
</dbReference>
<name>A0A6C0FBE2_9ZZZZ</name>
<evidence type="ECO:0000256" key="2">
    <source>
        <dbReference type="ARBA" id="ARBA00022771"/>
    </source>
</evidence>
<dbReference type="SUPFAM" id="SSF48403">
    <property type="entry name" value="Ankyrin repeat"/>
    <property type="match status" value="1"/>
</dbReference>
<reference evidence="6" key="1">
    <citation type="journal article" date="2020" name="Nature">
        <title>Giant virus diversity and host interactions through global metagenomics.</title>
        <authorList>
            <person name="Schulz F."/>
            <person name="Roux S."/>
            <person name="Paez-Espino D."/>
            <person name="Jungbluth S."/>
            <person name="Walsh D.A."/>
            <person name="Denef V.J."/>
            <person name="McMahon K.D."/>
            <person name="Konstantinidis K.T."/>
            <person name="Eloe-Fadrosh E.A."/>
            <person name="Kyrpides N.C."/>
            <person name="Woyke T."/>
        </authorList>
    </citation>
    <scope>NUCLEOTIDE SEQUENCE</scope>
    <source>
        <strain evidence="6">GVMAG-S-ERX556106-38</strain>
    </source>
</reference>
<protein>
    <recommendedName>
        <fullName evidence="5">RING-type domain-containing protein</fullName>
    </recommendedName>
</protein>
<dbReference type="EMBL" id="MN738832">
    <property type="protein sequence ID" value="QHT38522.1"/>
    <property type="molecule type" value="Genomic_DNA"/>
</dbReference>
<dbReference type="GO" id="GO:0008270">
    <property type="term" value="F:zinc ion binding"/>
    <property type="evidence" value="ECO:0007669"/>
    <property type="project" value="UniProtKB-KW"/>
</dbReference>
<accession>A0A6C0FBE2</accession>
<evidence type="ECO:0000256" key="3">
    <source>
        <dbReference type="ARBA" id="ARBA00022833"/>
    </source>
</evidence>
<dbReference type="Pfam" id="PF13639">
    <property type="entry name" value="zf-RING_2"/>
    <property type="match status" value="1"/>
</dbReference>
<keyword evidence="1" id="KW-0479">Metal-binding</keyword>
<dbReference type="Gene3D" id="3.30.40.10">
    <property type="entry name" value="Zinc/RING finger domain, C3HC4 (zinc finger)"/>
    <property type="match status" value="1"/>
</dbReference>
<dbReference type="InterPro" id="IPR036770">
    <property type="entry name" value="Ankyrin_rpt-contain_sf"/>
</dbReference>
<keyword evidence="2" id="KW-0863">Zinc-finger</keyword>